<keyword evidence="2" id="KW-1185">Reference proteome</keyword>
<sequence length="38" mass="4286">MTKSINTNLTKLANSKEQACLLNANHTQLYCEIQTLFS</sequence>
<protein>
    <submittedName>
        <fullName evidence="1">Uncharacterized protein</fullName>
    </submittedName>
</protein>
<comment type="caution">
    <text evidence="1">The sequence shown here is derived from an EMBL/GenBank/DDBJ whole genome shotgun (WGS) entry which is preliminary data.</text>
</comment>
<reference evidence="1" key="1">
    <citation type="journal article" date="2013" name="Genome Announc.">
        <title>Draft Genome Sequence of Agarivorans albus Strain MKT 106T, an Agarolytic Marine Bacterium.</title>
        <authorList>
            <person name="Yasuike M."/>
            <person name="Nakamura Y."/>
            <person name="Kai W."/>
            <person name="Fujiwara A."/>
            <person name="Fukui Y."/>
            <person name="Satomi M."/>
            <person name="Sano M."/>
        </authorList>
    </citation>
    <scope>NUCLEOTIDE SEQUENCE [LARGE SCALE GENOMIC DNA]</scope>
</reference>
<gene>
    <name evidence="1" type="ORF">AALB_0416</name>
</gene>
<dbReference type="EMBL" id="BARX01000002">
    <property type="protein sequence ID" value="GAD00336.1"/>
    <property type="molecule type" value="Genomic_DNA"/>
</dbReference>
<proteinExistence type="predicted"/>
<accession>R9PQI1</accession>
<dbReference type="STRING" id="1331007.AALB_0416"/>
<organism evidence="1 2">
    <name type="scientific">Agarivorans albus MKT 106</name>
    <dbReference type="NCBI Taxonomy" id="1331007"/>
    <lineage>
        <taxon>Bacteria</taxon>
        <taxon>Pseudomonadati</taxon>
        <taxon>Pseudomonadota</taxon>
        <taxon>Gammaproteobacteria</taxon>
        <taxon>Alteromonadales</taxon>
        <taxon>Alteromonadaceae</taxon>
        <taxon>Agarivorans</taxon>
    </lineage>
</organism>
<dbReference type="Proteomes" id="UP000014461">
    <property type="component" value="Unassembled WGS sequence"/>
</dbReference>
<dbReference type="AlphaFoldDB" id="R9PQI1"/>
<name>R9PQI1_AGAAL</name>
<evidence type="ECO:0000313" key="2">
    <source>
        <dbReference type="Proteomes" id="UP000014461"/>
    </source>
</evidence>
<evidence type="ECO:0000313" key="1">
    <source>
        <dbReference type="EMBL" id="GAD00336.1"/>
    </source>
</evidence>